<evidence type="ECO:0008006" key="4">
    <source>
        <dbReference type="Google" id="ProtNLM"/>
    </source>
</evidence>
<reference evidence="2" key="1">
    <citation type="journal article" date="2023" name="bioRxiv">
        <title>Scaffold-level genome assemblies of two parasitoid biocontrol wasps reveal the parthenogenesis mechanism and an associated novel virus.</title>
        <authorList>
            <person name="Inwood S."/>
            <person name="Skelly J."/>
            <person name="Guhlin J."/>
            <person name="Harrop T."/>
            <person name="Goldson S."/>
            <person name="Dearden P."/>
        </authorList>
    </citation>
    <scope>NUCLEOTIDE SEQUENCE</scope>
    <source>
        <strain evidence="2">Irish</strain>
        <tissue evidence="2">Whole body</tissue>
    </source>
</reference>
<accession>A0AA39FW87</accession>
<gene>
    <name evidence="2" type="ORF">PV328_000799</name>
</gene>
<evidence type="ECO:0000313" key="3">
    <source>
        <dbReference type="Proteomes" id="UP001168990"/>
    </source>
</evidence>
<keyword evidence="1" id="KW-0732">Signal</keyword>
<name>A0AA39FW87_9HYME</name>
<dbReference type="AlphaFoldDB" id="A0AA39FW87"/>
<organism evidence="2 3">
    <name type="scientific">Microctonus aethiopoides</name>
    <dbReference type="NCBI Taxonomy" id="144406"/>
    <lineage>
        <taxon>Eukaryota</taxon>
        <taxon>Metazoa</taxon>
        <taxon>Ecdysozoa</taxon>
        <taxon>Arthropoda</taxon>
        <taxon>Hexapoda</taxon>
        <taxon>Insecta</taxon>
        <taxon>Pterygota</taxon>
        <taxon>Neoptera</taxon>
        <taxon>Endopterygota</taxon>
        <taxon>Hymenoptera</taxon>
        <taxon>Apocrita</taxon>
        <taxon>Ichneumonoidea</taxon>
        <taxon>Braconidae</taxon>
        <taxon>Euphorinae</taxon>
        <taxon>Microctonus</taxon>
    </lineage>
</organism>
<evidence type="ECO:0000313" key="2">
    <source>
        <dbReference type="EMBL" id="KAK0176686.1"/>
    </source>
</evidence>
<proteinExistence type="predicted"/>
<evidence type="ECO:0000256" key="1">
    <source>
        <dbReference type="SAM" id="SignalP"/>
    </source>
</evidence>
<comment type="caution">
    <text evidence="2">The sequence shown here is derived from an EMBL/GenBank/DDBJ whole genome shotgun (WGS) entry which is preliminary data.</text>
</comment>
<dbReference type="EMBL" id="JAQQBS010000001">
    <property type="protein sequence ID" value="KAK0176686.1"/>
    <property type="molecule type" value="Genomic_DNA"/>
</dbReference>
<feature type="signal peptide" evidence="1">
    <location>
        <begin position="1"/>
        <end position="23"/>
    </location>
</feature>
<dbReference type="Proteomes" id="UP001168990">
    <property type="component" value="Unassembled WGS sequence"/>
</dbReference>
<feature type="chain" id="PRO_5041320164" description="Receptor ligand binding region domain-containing protein" evidence="1">
    <location>
        <begin position="24"/>
        <end position="164"/>
    </location>
</feature>
<sequence>MEKFFKLLLIGLLLQWKILLVNGLNTKKSNFDRTSIINELAMDMLKSCYMEFKTIIIHSDSDQTIINNVGKLKSSTLMLISNSSKNNIGVAQYLHMPLFIMTPKSRMEFHDILMSFKSSPLWNIMAPFLILDKSNRKCMNAPNILKTAWEMNVYNYTDVSVAEN</sequence>
<keyword evidence="3" id="KW-1185">Reference proteome</keyword>
<protein>
    <recommendedName>
        <fullName evidence="4">Receptor ligand binding region domain-containing protein</fullName>
    </recommendedName>
</protein>
<reference evidence="2" key="2">
    <citation type="submission" date="2023-03" db="EMBL/GenBank/DDBJ databases">
        <authorList>
            <person name="Inwood S.N."/>
            <person name="Skelly J.G."/>
            <person name="Guhlin J."/>
            <person name="Harrop T.W.R."/>
            <person name="Goldson S.G."/>
            <person name="Dearden P.K."/>
        </authorList>
    </citation>
    <scope>NUCLEOTIDE SEQUENCE</scope>
    <source>
        <strain evidence="2">Irish</strain>
        <tissue evidence="2">Whole body</tissue>
    </source>
</reference>